<sequence length="249" mass="26686">MSTSAPDRPGSAAEASAEPLIATRGLSAGYGTQPVVRDLDIEVRPGEVVALLGPNGAGKTTTLRVLAGDLAPMSGEVRWLGGAGRAPLHRRARQGLAYVGERAVFTRLDVAENLRVGRVETARALELFPELEKRLRTGAGMLSGGEQQMLSLARALCRSPRLLLADELSLGLAPLVVERLLRAVREAADRGLGALLVEQHVRKVLDIADRVYVLRRGRIEMTGTPRELRENLDAVESSYLARPGTAASM</sequence>
<dbReference type="PROSITE" id="PS50893">
    <property type="entry name" value="ABC_TRANSPORTER_2"/>
    <property type="match status" value="1"/>
</dbReference>
<dbReference type="InterPro" id="IPR017871">
    <property type="entry name" value="ABC_transporter-like_CS"/>
</dbReference>
<dbReference type="Pfam" id="PF00005">
    <property type="entry name" value="ABC_tran"/>
    <property type="match status" value="1"/>
</dbReference>
<dbReference type="PROSITE" id="PS00211">
    <property type="entry name" value="ABC_TRANSPORTER_1"/>
    <property type="match status" value="1"/>
</dbReference>
<proteinExistence type="inferred from homology"/>
<dbReference type="InterPro" id="IPR003593">
    <property type="entry name" value="AAA+_ATPase"/>
</dbReference>
<gene>
    <name evidence="7" type="primary">livF</name>
    <name evidence="7" type="ORF">GCM10010094_66490</name>
</gene>
<keyword evidence="3" id="KW-0547">Nucleotide-binding</keyword>
<organism evidence="7 8">
    <name type="scientific">Streptomyces flaveus</name>
    <dbReference type="NCBI Taxonomy" id="66370"/>
    <lineage>
        <taxon>Bacteria</taxon>
        <taxon>Bacillati</taxon>
        <taxon>Actinomycetota</taxon>
        <taxon>Actinomycetes</taxon>
        <taxon>Kitasatosporales</taxon>
        <taxon>Streptomycetaceae</taxon>
        <taxon>Streptomyces</taxon>
        <taxon>Streptomyces aurantiacus group</taxon>
    </lineage>
</organism>
<dbReference type="GO" id="GO:0005524">
    <property type="term" value="F:ATP binding"/>
    <property type="evidence" value="ECO:0007669"/>
    <property type="project" value="UniProtKB-KW"/>
</dbReference>
<evidence type="ECO:0000313" key="8">
    <source>
        <dbReference type="Proteomes" id="UP000637788"/>
    </source>
</evidence>
<feature type="domain" description="ABC transporter" evidence="6">
    <location>
        <begin position="21"/>
        <end position="241"/>
    </location>
</feature>
<dbReference type="InterPro" id="IPR052156">
    <property type="entry name" value="BCAA_Transport_ATP-bd_LivF"/>
</dbReference>
<dbReference type="InterPro" id="IPR027417">
    <property type="entry name" value="P-loop_NTPase"/>
</dbReference>
<keyword evidence="2" id="KW-0813">Transport</keyword>
<name>A0A917R9K7_9ACTN</name>
<dbReference type="PANTHER" id="PTHR43820:SF4">
    <property type="entry name" value="HIGH-AFFINITY BRANCHED-CHAIN AMINO ACID TRANSPORT ATP-BINDING PROTEIN LIVF"/>
    <property type="match status" value="1"/>
</dbReference>
<dbReference type="GO" id="GO:0016887">
    <property type="term" value="F:ATP hydrolysis activity"/>
    <property type="evidence" value="ECO:0007669"/>
    <property type="project" value="InterPro"/>
</dbReference>
<keyword evidence="8" id="KW-1185">Reference proteome</keyword>
<reference evidence="7" key="1">
    <citation type="journal article" date="2014" name="Int. J. Syst. Evol. Microbiol.">
        <title>Complete genome sequence of Corynebacterium casei LMG S-19264T (=DSM 44701T), isolated from a smear-ripened cheese.</title>
        <authorList>
            <consortium name="US DOE Joint Genome Institute (JGI-PGF)"/>
            <person name="Walter F."/>
            <person name="Albersmeier A."/>
            <person name="Kalinowski J."/>
            <person name="Ruckert C."/>
        </authorList>
    </citation>
    <scope>NUCLEOTIDE SEQUENCE</scope>
    <source>
        <strain evidence="7">JCM 3035</strain>
    </source>
</reference>
<comment type="caution">
    <text evidence="7">The sequence shown here is derived from an EMBL/GenBank/DDBJ whole genome shotgun (WGS) entry which is preliminary data.</text>
</comment>
<dbReference type="InterPro" id="IPR003439">
    <property type="entry name" value="ABC_transporter-like_ATP-bd"/>
</dbReference>
<accession>A0A917R9K7</accession>
<evidence type="ECO:0000256" key="4">
    <source>
        <dbReference type="ARBA" id="ARBA00022840"/>
    </source>
</evidence>
<evidence type="ECO:0000259" key="6">
    <source>
        <dbReference type="PROSITE" id="PS50893"/>
    </source>
</evidence>
<evidence type="ECO:0000256" key="2">
    <source>
        <dbReference type="ARBA" id="ARBA00022448"/>
    </source>
</evidence>
<keyword evidence="5" id="KW-0029">Amino-acid transport</keyword>
<dbReference type="SMART" id="SM00382">
    <property type="entry name" value="AAA"/>
    <property type="match status" value="1"/>
</dbReference>
<dbReference type="CDD" id="cd03224">
    <property type="entry name" value="ABC_TM1139_LivF_branched"/>
    <property type="match status" value="1"/>
</dbReference>
<evidence type="ECO:0000256" key="5">
    <source>
        <dbReference type="ARBA" id="ARBA00022970"/>
    </source>
</evidence>
<evidence type="ECO:0000313" key="7">
    <source>
        <dbReference type="EMBL" id="GGK96347.1"/>
    </source>
</evidence>
<dbReference type="RefSeq" id="WP_189325464.1">
    <property type="nucleotide sequence ID" value="NZ_BMPQ01000022.1"/>
</dbReference>
<protein>
    <submittedName>
        <fullName evidence="7">ABC transporter ATP-binding protein</fullName>
    </submittedName>
</protein>
<evidence type="ECO:0000256" key="1">
    <source>
        <dbReference type="ARBA" id="ARBA00005417"/>
    </source>
</evidence>
<reference evidence="7" key="2">
    <citation type="submission" date="2020-09" db="EMBL/GenBank/DDBJ databases">
        <authorList>
            <person name="Sun Q."/>
            <person name="Ohkuma M."/>
        </authorList>
    </citation>
    <scope>NUCLEOTIDE SEQUENCE</scope>
    <source>
        <strain evidence="7">JCM 3035</strain>
    </source>
</reference>
<dbReference type="GO" id="GO:0015807">
    <property type="term" value="P:L-amino acid transport"/>
    <property type="evidence" value="ECO:0007669"/>
    <property type="project" value="TreeGrafter"/>
</dbReference>
<dbReference type="PANTHER" id="PTHR43820">
    <property type="entry name" value="HIGH-AFFINITY BRANCHED-CHAIN AMINO ACID TRANSPORT ATP-BINDING PROTEIN LIVF"/>
    <property type="match status" value="1"/>
</dbReference>
<evidence type="ECO:0000256" key="3">
    <source>
        <dbReference type="ARBA" id="ARBA00022741"/>
    </source>
</evidence>
<dbReference type="SUPFAM" id="SSF52540">
    <property type="entry name" value="P-loop containing nucleoside triphosphate hydrolases"/>
    <property type="match status" value="1"/>
</dbReference>
<keyword evidence="4 7" id="KW-0067">ATP-binding</keyword>
<dbReference type="Gene3D" id="3.40.50.300">
    <property type="entry name" value="P-loop containing nucleotide triphosphate hydrolases"/>
    <property type="match status" value="1"/>
</dbReference>
<dbReference type="GO" id="GO:0015658">
    <property type="term" value="F:branched-chain amino acid transmembrane transporter activity"/>
    <property type="evidence" value="ECO:0007669"/>
    <property type="project" value="TreeGrafter"/>
</dbReference>
<dbReference type="EMBL" id="BMPQ01000022">
    <property type="protein sequence ID" value="GGK96347.1"/>
    <property type="molecule type" value="Genomic_DNA"/>
</dbReference>
<comment type="similarity">
    <text evidence="1">Belongs to the ABC transporter superfamily.</text>
</comment>
<dbReference type="Proteomes" id="UP000637788">
    <property type="component" value="Unassembled WGS sequence"/>
</dbReference>
<dbReference type="AlphaFoldDB" id="A0A917R9K7"/>